<dbReference type="EMBL" id="JBHSMR010000013">
    <property type="protein sequence ID" value="MFC5480047.1"/>
    <property type="molecule type" value="Genomic_DNA"/>
</dbReference>
<comment type="caution">
    <text evidence="1">The sequence shown here is derived from an EMBL/GenBank/DDBJ whole genome shotgun (WGS) entry which is preliminary data.</text>
</comment>
<accession>A0ABW0MRL7</accession>
<dbReference type="Proteomes" id="UP001596101">
    <property type="component" value="Unassembled WGS sequence"/>
</dbReference>
<keyword evidence="2" id="KW-1185">Reference proteome</keyword>
<name>A0ABW0MRL7_9BURK</name>
<proteinExistence type="predicted"/>
<organism evidence="1 2">
    <name type="scientific">Massilia suwonensis</name>
    <dbReference type="NCBI Taxonomy" id="648895"/>
    <lineage>
        <taxon>Bacteria</taxon>
        <taxon>Pseudomonadati</taxon>
        <taxon>Pseudomonadota</taxon>
        <taxon>Betaproteobacteria</taxon>
        <taxon>Burkholderiales</taxon>
        <taxon>Oxalobacteraceae</taxon>
        <taxon>Telluria group</taxon>
        <taxon>Massilia</taxon>
    </lineage>
</organism>
<sequence>MRRRYWLPAVLAGLAIVTAWWQSRGPVPTVLRFTLGQTFDEVVRSSSYPAMDHANRPADDPDKDLQFGAIWVTEPAVIIRFTDPKHGFTLPPTKFAALSFSKNKASSLATSPMLEALPFDEAVAILENLQNQFKAGGWEPWEKNDSVWFDLSPTGRKRLHARMFEPGYAQETTLRIPKLYGMTFRLKCNEGCGTGEPPYLFLIDIGLSDDVFGWMPGHPTQSQAVAVNSGVK</sequence>
<protein>
    <submittedName>
        <fullName evidence="1">Uncharacterized protein</fullName>
    </submittedName>
</protein>
<evidence type="ECO:0000313" key="2">
    <source>
        <dbReference type="Proteomes" id="UP001596101"/>
    </source>
</evidence>
<evidence type="ECO:0000313" key="1">
    <source>
        <dbReference type="EMBL" id="MFC5480047.1"/>
    </source>
</evidence>
<reference evidence="2" key="1">
    <citation type="journal article" date="2019" name="Int. J. Syst. Evol. Microbiol.">
        <title>The Global Catalogue of Microorganisms (GCM) 10K type strain sequencing project: providing services to taxonomists for standard genome sequencing and annotation.</title>
        <authorList>
            <consortium name="The Broad Institute Genomics Platform"/>
            <consortium name="The Broad Institute Genome Sequencing Center for Infectious Disease"/>
            <person name="Wu L."/>
            <person name="Ma J."/>
        </authorList>
    </citation>
    <scope>NUCLEOTIDE SEQUENCE [LARGE SCALE GENOMIC DNA]</scope>
    <source>
        <strain evidence="2">CCUG 43111</strain>
    </source>
</reference>
<dbReference type="RefSeq" id="WP_379758659.1">
    <property type="nucleotide sequence ID" value="NZ_JBHSMR010000013.1"/>
</dbReference>
<gene>
    <name evidence="1" type="ORF">ACFPQ5_17755</name>
</gene>